<feature type="transmembrane region" description="Helical" evidence="11">
    <location>
        <begin position="154"/>
        <end position="174"/>
    </location>
</feature>
<feature type="transmembrane region" description="Helical" evidence="11">
    <location>
        <begin position="517"/>
        <end position="536"/>
    </location>
</feature>
<feature type="transmembrane region" description="Helical" evidence="11">
    <location>
        <begin position="469"/>
        <end position="497"/>
    </location>
</feature>
<evidence type="ECO:0000259" key="12">
    <source>
        <dbReference type="Pfam" id="PF02714"/>
    </source>
</evidence>
<feature type="transmembrane region" description="Helical" evidence="11">
    <location>
        <begin position="114"/>
        <end position="134"/>
    </location>
</feature>
<dbReference type="EMBL" id="JALLPJ020000899">
    <property type="protein sequence ID" value="KAL3780283.1"/>
    <property type="molecule type" value="Genomic_DNA"/>
</dbReference>
<feature type="transmembrane region" description="Helical" evidence="11">
    <location>
        <begin position="35"/>
        <end position="54"/>
    </location>
</feature>
<protein>
    <recommendedName>
        <fullName evidence="17">Nitronate monooxygenase domain-containing protein</fullName>
    </recommendedName>
</protein>
<evidence type="ECO:0000256" key="9">
    <source>
        <dbReference type="ARBA" id="ARBA00023136"/>
    </source>
</evidence>
<evidence type="ECO:0008006" key="17">
    <source>
        <dbReference type="Google" id="ProtNLM"/>
    </source>
</evidence>
<evidence type="ECO:0000256" key="4">
    <source>
        <dbReference type="ARBA" id="ARBA00022630"/>
    </source>
</evidence>
<dbReference type="InterPro" id="IPR027815">
    <property type="entry name" value="CSC1/OSCA1-like_cyt"/>
</dbReference>
<feature type="transmembrane region" description="Helical" evidence="11">
    <location>
        <begin position="646"/>
        <end position="669"/>
    </location>
</feature>
<evidence type="ECO:0000259" key="13">
    <source>
        <dbReference type="Pfam" id="PF13967"/>
    </source>
</evidence>
<dbReference type="InterPro" id="IPR013785">
    <property type="entry name" value="Aldolase_TIM"/>
</dbReference>
<dbReference type="Pfam" id="PF14703">
    <property type="entry name" value="PHM7_cyt"/>
    <property type="match status" value="1"/>
</dbReference>
<accession>A0ABD3NX65</accession>
<evidence type="ECO:0000256" key="1">
    <source>
        <dbReference type="ARBA" id="ARBA00004141"/>
    </source>
</evidence>
<proteinExistence type="inferred from homology"/>
<dbReference type="InterPro" id="IPR045122">
    <property type="entry name" value="Csc1-like"/>
</dbReference>
<dbReference type="InterPro" id="IPR004136">
    <property type="entry name" value="NMO"/>
</dbReference>
<gene>
    <name evidence="15" type="ORF">ACHAWO_007060</name>
</gene>
<evidence type="ECO:0000256" key="2">
    <source>
        <dbReference type="ARBA" id="ARBA00007779"/>
    </source>
</evidence>
<dbReference type="SUPFAM" id="SSF51412">
    <property type="entry name" value="Inosine monophosphate dehydrogenase (IMPDH)"/>
    <property type="match status" value="1"/>
</dbReference>
<keyword evidence="8" id="KW-0560">Oxidoreductase</keyword>
<evidence type="ECO:0000256" key="7">
    <source>
        <dbReference type="ARBA" id="ARBA00022989"/>
    </source>
</evidence>
<keyword evidence="3" id="KW-0813">Transport</keyword>
<sequence>MADTDFISSMRLLQEDPSTTTNLTDTEIVKQTCKVYGSIFLMLFVLFLLVRPRYPKVYNIKKSYPALNSSIANDSFGSISWMWKVFSISYEDLAEQCGMDAMTTIRLLEFGVKLSLVGVFNSMYLFPIYALMGSHDSDPVKGISLGNVGQGSNGAYATTFSAYILFGAAMYMIGKDLEWFTSHRHAFLSKQTVQNYSVFVSGLPADMQTKSAIRGYFEKCFSHNAVADVHVALNIPNLEKKVAKRTALIPKLEHAINVQQIKGETPMHKTKLCGGEKVESVPTFTKDLEELNQEISKDIIRIETLQNEREAGDAGDDIETSEVEDETASGTEVKYFHKKTTSLSASAKSGPAVFKSVIFGAGDDGAPRKAAFVSFADLTSANLARQSIHNHEPWTCVAVEPPLPKLVNWKNVGKANKSKQIGELISFLFTVALCIFWTIPVSFVASLSNVEALTDLLPFLKAPVENYDWFSSLLALLAPLILVVVISLLPTILLIFLKFEGLIEIETMQHPSLFSKLASFTILQTFFIIIIVQNLMALGTELLRVSPVVTNLARKFAAEILGHNLTEKEQKETFLGLRALDDPVEYFFGRELGNKTILLQMVLYVYGCMAPLTCWFTFMIFGLLAIGFRNQFIFIYPVANDSGGKLWINFTRLSIICMIIAEIVLLAVLLLKEAFVAGFLLLPLVVVSILFDIYLKRRHYSVTQFLPMGECAALNQVYEMLDVDRDWLKDAYLQPALKEKSAFPENYYGDSNVKLAHKYGAKFVAQVGSIPQAKEAIEHKVDAIICQGAEAGGHGLRRELANSTMALSSQVSNLTDIPVIAAGGIVNGKHLASVLCVCDGASIGTRLWASTESLGNKLLQKELIKGNTCDDVVKTSVFDQIENEMKEIKWPHPFDASGALRNDTTKEWENKSRGEISKALQSTDLLDRYKVAIERNDTAVVTNYSGEGVGEINSIESAYELVLQMEIDAISTIQRLQGIIRGS</sequence>
<feature type="domain" description="CSC1/OSCA1-like 7TM region" evidence="12">
    <location>
        <begin position="424"/>
        <end position="544"/>
    </location>
</feature>
<dbReference type="GO" id="GO:0016020">
    <property type="term" value="C:membrane"/>
    <property type="evidence" value="ECO:0007669"/>
    <property type="project" value="UniProtKB-SubCell"/>
</dbReference>
<dbReference type="InterPro" id="IPR032880">
    <property type="entry name" value="CSC1/OSCA1-like_N"/>
</dbReference>
<dbReference type="Proteomes" id="UP001530400">
    <property type="component" value="Unassembled WGS sequence"/>
</dbReference>
<evidence type="ECO:0000256" key="6">
    <source>
        <dbReference type="ARBA" id="ARBA00022692"/>
    </source>
</evidence>
<dbReference type="AlphaFoldDB" id="A0ABD3NX65"/>
<evidence type="ECO:0000256" key="11">
    <source>
        <dbReference type="SAM" id="Phobius"/>
    </source>
</evidence>
<evidence type="ECO:0000313" key="16">
    <source>
        <dbReference type="Proteomes" id="UP001530400"/>
    </source>
</evidence>
<keyword evidence="9 11" id="KW-0472">Membrane</keyword>
<feature type="transmembrane region" description="Helical" evidence="11">
    <location>
        <begin position="675"/>
        <end position="695"/>
    </location>
</feature>
<evidence type="ECO:0000256" key="5">
    <source>
        <dbReference type="ARBA" id="ARBA00022643"/>
    </source>
</evidence>
<dbReference type="Pfam" id="PF13967">
    <property type="entry name" value="RSN1_TM"/>
    <property type="match status" value="1"/>
</dbReference>
<feature type="domain" description="CSC1/OSCA1-like N-terminal transmembrane" evidence="13">
    <location>
        <begin position="35"/>
        <end position="174"/>
    </location>
</feature>
<feature type="region of interest" description="Disordered" evidence="10">
    <location>
        <begin position="308"/>
        <end position="330"/>
    </location>
</feature>
<evidence type="ECO:0000259" key="14">
    <source>
        <dbReference type="Pfam" id="PF14703"/>
    </source>
</evidence>
<organism evidence="15 16">
    <name type="scientific">Cyclotella atomus</name>
    <dbReference type="NCBI Taxonomy" id="382360"/>
    <lineage>
        <taxon>Eukaryota</taxon>
        <taxon>Sar</taxon>
        <taxon>Stramenopiles</taxon>
        <taxon>Ochrophyta</taxon>
        <taxon>Bacillariophyta</taxon>
        <taxon>Coscinodiscophyceae</taxon>
        <taxon>Thalassiosirophycidae</taxon>
        <taxon>Stephanodiscales</taxon>
        <taxon>Stephanodiscaceae</taxon>
        <taxon>Cyclotella</taxon>
    </lineage>
</organism>
<keyword evidence="4" id="KW-0285">Flavoprotein</keyword>
<keyword evidence="5" id="KW-0288">FMN</keyword>
<dbReference type="Gene3D" id="3.20.20.70">
    <property type="entry name" value="Aldolase class I"/>
    <property type="match status" value="1"/>
</dbReference>
<keyword evidence="6 11" id="KW-0812">Transmembrane</keyword>
<comment type="caution">
    <text evidence="15">The sequence shown here is derived from an EMBL/GenBank/DDBJ whole genome shotgun (WGS) entry which is preliminary data.</text>
</comment>
<evidence type="ECO:0000256" key="10">
    <source>
        <dbReference type="SAM" id="MobiDB-lite"/>
    </source>
</evidence>
<evidence type="ECO:0000256" key="3">
    <source>
        <dbReference type="ARBA" id="ARBA00022448"/>
    </source>
</evidence>
<reference evidence="15 16" key="1">
    <citation type="submission" date="2024-10" db="EMBL/GenBank/DDBJ databases">
        <title>Updated reference genomes for cyclostephanoid diatoms.</title>
        <authorList>
            <person name="Roberts W.R."/>
            <person name="Alverson A.J."/>
        </authorList>
    </citation>
    <scope>NUCLEOTIDE SEQUENCE [LARGE SCALE GENOMIC DNA]</scope>
    <source>
        <strain evidence="15 16">AJA010-31</strain>
    </source>
</reference>
<name>A0ABD3NX65_9STRA</name>
<dbReference type="Pfam" id="PF03060">
    <property type="entry name" value="NMO"/>
    <property type="match status" value="1"/>
</dbReference>
<evidence type="ECO:0000313" key="15">
    <source>
        <dbReference type="EMBL" id="KAL3780283.1"/>
    </source>
</evidence>
<keyword evidence="7 11" id="KW-1133">Transmembrane helix</keyword>
<feature type="compositionally biased region" description="Acidic residues" evidence="10">
    <location>
        <begin position="313"/>
        <end position="327"/>
    </location>
</feature>
<dbReference type="CDD" id="cd04730">
    <property type="entry name" value="NPD_like"/>
    <property type="match status" value="1"/>
</dbReference>
<comment type="subcellular location">
    <subcellularLocation>
        <location evidence="1">Membrane</location>
        <topology evidence="1">Multi-pass membrane protein</topology>
    </subcellularLocation>
</comment>
<dbReference type="Pfam" id="PF02714">
    <property type="entry name" value="RSN1_7TM"/>
    <property type="match status" value="1"/>
</dbReference>
<dbReference type="InterPro" id="IPR003864">
    <property type="entry name" value="CSC1/OSCA1-like_7TM"/>
</dbReference>
<dbReference type="PANTHER" id="PTHR13018:SF5">
    <property type="entry name" value="RE44586P"/>
    <property type="match status" value="1"/>
</dbReference>
<comment type="similarity">
    <text evidence="2">Belongs to the CSC1 (TC 1.A.17) family.</text>
</comment>
<feature type="domain" description="CSC1/OSCA1-like cytosolic" evidence="14">
    <location>
        <begin position="196"/>
        <end position="298"/>
    </location>
</feature>
<feature type="transmembrane region" description="Helical" evidence="11">
    <location>
        <begin position="424"/>
        <end position="449"/>
    </location>
</feature>
<feature type="transmembrane region" description="Helical" evidence="11">
    <location>
        <begin position="603"/>
        <end position="626"/>
    </location>
</feature>
<evidence type="ECO:0000256" key="8">
    <source>
        <dbReference type="ARBA" id="ARBA00023002"/>
    </source>
</evidence>
<dbReference type="GO" id="GO:0016491">
    <property type="term" value="F:oxidoreductase activity"/>
    <property type="evidence" value="ECO:0007669"/>
    <property type="project" value="UniProtKB-KW"/>
</dbReference>
<keyword evidence="16" id="KW-1185">Reference proteome</keyword>
<dbReference type="PANTHER" id="PTHR13018">
    <property type="entry name" value="PROBABLE MEMBRANE PROTEIN DUF221-RELATED"/>
    <property type="match status" value="1"/>
</dbReference>